<dbReference type="SUPFAM" id="SSF49785">
    <property type="entry name" value="Galactose-binding domain-like"/>
    <property type="match status" value="1"/>
</dbReference>
<dbReference type="InterPro" id="IPR017853">
    <property type="entry name" value="GH"/>
</dbReference>
<gene>
    <name evidence="2" type="ORF">MUN80_25625</name>
</gene>
<sequence>MVRNHSISGKFIQTCVGALVLLLALGEVGQAQTKSPKRGLAYGYHSAADMQALAPGISWWYNWYSRPDAGAATIYPGLNVDYVPMQWGRDLDGSAVTADRLATNIPAGAKYLLGFNEPNFRSQANLTPTQAAALWPVLQEVARRKNLKLVSPAVNYCGDCVTENGTTYYSPTQYLDAFFAACPTCQVDYIAVHTYVCEERWLRDKIAELKKYNKPIWLTEFACGDMPASQITLAVQQKYLMDAVNYLEKEPAIFRYAWFSGRNNEIPNINLLGASGQLTALGQEYVSLPVNGEPGRLIPVATRASSQESNATGAANATDNNINTRWASAFADPQSLQLDFGSIQTFTRVQLSWEAAFARDYQLQTSSDGVNWTTIQTVVNGDGGVDNLTGLSGRGRYLRLLGTRRATTYGYSLYEIEVFGPATTALRTASVSASNSATTLDLYPNPAETQLHVALSGGARLRSLTITNALGQTVLTSAGPAAELTIASLPAGLYVVRATTTDAQQLTQRLVKR</sequence>
<dbReference type="InterPro" id="IPR053183">
    <property type="entry name" value="ASL1"/>
</dbReference>
<dbReference type="GO" id="GO:0016787">
    <property type="term" value="F:hydrolase activity"/>
    <property type="evidence" value="ECO:0007669"/>
    <property type="project" value="UniProtKB-KW"/>
</dbReference>
<dbReference type="Gene3D" id="2.60.120.260">
    <property type="entry name" value="Galactose-binding domain-like"/>
    <property type="match status" value="1"/>
</dbReference>
<dbReference type="Pfam" id="PF00754">
    <property type="entry name" value="F5_F8_type_C"/>
    <property type="match status" value="1"/>
</dbReference>
<dbReference type="Pfam" id="PF11790">
    <property type="entry name" value="Glyco_hydro_cc"/>
    <property type="match status" value="1"/>
</dbReference>
<name>A0ABY4FA91_9BACT</name>
<dbReference type="InterPro" id="IPR024655">
    <property type="entry name" value="Asl1_glyco_hydro_catalytic"/>
</dbReference>
<keyword evidence="3" id="KW-1185">Reference proteome</keyword>
<reference evidence="2 3" key="1">
    <citation type="submission" date="2022-04" db="EMBL/GenBank/DDBJ databases">
        <title>Hymenobacter sp. isolated from the air.</title>
        <authorList>
            <person name="Won M."/>
            <person name="Lee C.-M."/>
            <person name="Woen H.-Y."/>
            <person name="Kwon S.-W."/>
        </authorList>
    </citation>
    <scope>NUCLEOTIDE SEQUENCE [LARGE SCALE GENOMIC DNA]</scope>
    <source>
        <strain evidence="3">5116 S-27</strain>
    </source>
</reference>
<evidence type="ECO:0000259" key="1">
    <source>
        <dbReference type="PROSITE" id="PS50022"/>
    </source>
</evidence>
<dbReference type="RefSeq" id="WP_244717879.1">
    <property type="nucleotide sequence ID" value="NZ_CP095049.1"/>
</dbReference>
<dbReference type="Proteomes" id="UP000831785">
    <property type="component" value="Chromosome"/>
</dbReference>
<dbReference type="Pfam" id="PF18962">
    <property type="entry name" value="Por_Secre_tail"/>
    <property type="match status" value="1"/>
</dbReference>
<dbReference type="InterPro" id="IPR000421">
    <property type="entry name" value="FA58C"/>
</dbReference>
<dbReference type="PANTHER" id="PTHR34154">
    <property type="entry name" value="ALKALI-SENSITIVE LINKAGE PROTEIN 1"/>
    <property type="match status" value="1"/>
</dbReference>
<evidence type="ECO:0000313" key="2">
    <source>
        <dbReference type="EMBL" id="UOQ53101.1"/>
    </source>
</evidence>
<dbReference type="InterPro" id="IPR008979">
    <property type="entry name" value="Galactose-bd-like_sf"/>
</dbReference>
<dbReference type="InterPro" id="IPR026444">
    <property type="entry name" value="Secre_tail"/>
</dbReference>
<dbReference type="PROSITE" id="PS50022">
    <property type="entry name" value="FA58C_3"/>
    <property type="match status" value="1"/>
</dbReference>
<feature type="domain" description="F5/8 type C" evidence="1">
    <location>
        <begin position="285"/>
        <end position="421"/>
    </location>
</feature>
<evidence type="ECO:0000313" key="3">
    <source>
        <dbReference type="Proteomes" id="UP000831785"/>
    </source>
</evidence>
<accession>A0ABY4FA91</accession>
<dbReference type="SUPFAM" id="SSF51445">
    <property type="entry name" value="(Trans)glycosidases"/>
    <property type="match status" value="1"/>
</dbReference>
<protein>
    <submittedName>
        <fullName evidence="2">Glycosyl hydrolase</fullName>
    </submittedName>
</protein>
<organism evidence="2 3">
    <name type="scientific">Hymenobacter cellulosivorans</name>
    <dbReference type="NCBI Taxonomy" id="2932249"/>
    <lineage>
        <taxon>Bacteria</taxon>
        <taxon>Pseudomonadati</taxon>
        <taxon>Bacteroidota</taxon>
        <taxon>Cytophagia</taxon>
        <taxon>Cytophagales</taxon>
        <taxon>Hymenobacteraceae</taxon>
        <taxon>Hymenobacter</taxon>
    </lineage>
</organism>
<dbReference type="EMBL" id="CP095049">
    <property type="protein sequence ID" value="UOQ53101.1"/>
    <property type="molecule type" value="Genomic_DNA"/>
</dbReference>
<dbReference type="Gene3D" id="3.20.20.80">
    <property type="entry name" value="Glycosidases"/>
    <property type="match status" value="1"/>
</dbReference>
<proteinExistence type="predicted"/>
<dbReference type="PANTHER" id="PTHR34154:SF3">
    <property type="entry name" value="ALKALI-SENSITIVE LINKAGE PROTEIN 1"/>
    <property type="match status" value="1"/>
</dbReference>
<keyword evidence="2" id="KW-0378">Hydrolase</keyword>
<dbReference type="NCBIfam" id="TIGR04183">
    <property type="entry name" value="Por_Secre_tail"/>
    <property type="match status" value="1"/>
</dbReference>